<dbReference type="InterPro" id="IPR053521">
    <property type="entry name" value="McjB-like"/>
</dbReference>
<gene>
    <name evidence="2" type="ordered locus">Lbys_3389</name>
</gene>
<accession>E4RXU3</accession>
<dbReference type="eggNOG" id="ENOG503335I">
    <property type="taxonomic scope" value="Bacteria"/>
</dbReference>
<dbReference type="HOGENOM" id="CLU_129168_0_0_10"/>
<protein>
    <recommendedName>
        <fullName evidence="1">Microcin J25-processing protein McjB C-terminal domain-containing protein</fullName>
    </recommendedName>
</protein>
<dbReference type="RefSeq" id="WP_013410065.1">
    <property type="nucleotide sequence ID" value="NC_014655.1"/>
</dbReference>
<evidence type="ECO:0000313" key="3">
    <source>
        <dbReference type="Proteomes" id="UP000007435"/>
    </source>
</evidence>
<dbReference type="InterPro" id="IPR032708">
    <property type="entry name" value="McjB_C"/>
</dbReference>
<keyword evidence="3" id="KW-1185">Reference proteome</keyword>
<organism evidence="2 3">
    <name type="scientific">Leadbetterella byssophila (strain DSM 17132 / JCM 16389 / KACC 11308 / NBRC 106382 / 4M15)</name>
    <dbReference type="NCBI Taxonomy" id="649349"/>
    <lineage>
        <taxon>Bacteria</taxon>
        <taxon>Pseudomonadati</taxon>
        <taxon>Bacteroidota</taxon>
        <taxon>Cytophagia</taxon>
        <taxon>Cytophagales</taxon>
        <taxon>Leadbetterellaceae</taxon>
        <taxon>Leadbetterella</taxon>
    </lineage>
</organism>
<evidence type="ECO:0000313" key="2">
    <source>
        <dbReference type="EMBL" id="ADQ19040.1"/>
    </source>
</evidence>
<dbReference type="NCBIfam" id="NF033537">
    <property type="entry name" value="lasso_biosyn_B2"/>
    <property type="match status" value="1"/>
</dbReference>
<evidence type="ECO:0000259" key="1">
    <source>
        <dbReference type="Pfam" id="PF13471"/>
    </source>
</evidence>
<proteinExistence type="predicted"/>
<dbReference type="Proteomes" id="UP000007435">
    <property type="component" value="Chromosome"/>
</dbReference>
<dbReference type="STRING" id="649349.Lbys_3389"/>
<dbReference type="Pfam" id="PF13471">
    <property type="entry name" value="Transglut_core3"/>
    <property type="match status" value="1"/>
</dbReference>
<reference key="1">
    <citation type="submission" date="2010-11" db="EMBL/GenBank/DDBJ databases">
        <title>The complete genome of Leadbetterella byssophila DSM 17132.</title>
        <authorList>
            <consortium name="US DOE Joint Genome Institute (JGI-PGF)"/>
            <person name="Lucas S."/>
            <person name="Copeland A."/>
            <person name="Lapidus A."/>
            <person name="Glavina del Rio T."/>
            <person name="Dalin E."/>
            <person name="Tice H."/>
            <person name="Bruce D."/>
            <person name="Goodwin L."/>
            <person name="Pitluck S."/>
            <person name="Kyrpides N."/>
            <person name="Mavromatis K."/>
            <person name="Ivanova N."/>
            <person name="Teshima H."/>
            <person name="Brettin T."/>
            <person name="Detter J.C."/>
            <person name="Han C."/>
            <person name="Tapia R."/>
            <person name="Land M."/>
            <person name="Hauser L."/>
            <person name="Markowitz V."/>
            <person name="Cheng J.-F."/>
            <person name="Hugenholtz P."/>
            <person name="Woyke T."/>
            <person name="Wu D."/>
            <person name="Tindall B."/>
            <person name="Pomrenke H.G."/>
            <person name="Brambilla E."/>
            <person name="Klenk H.-P."/>
            <person name="Eisen J.A."/>
        </authorList>
    </citation>
    <scope>NUCLEOTIDE SEQUENCE [LARGE SCALE GENOMIC DNA]</scope>
    <source>
        <strain>DSM 17132</strain>
    </source>
</reference>
<name>E4RXU3_LEAB4</name>
<dbReference type="EMBL" id="CP002305">
    <property type="protein sequence ID" value="ADQ19040.1"/>
    <property type="molecule type" value="Genomic_DNA"/>
</dbReference>
<reference evidence="2 3" key="2">
    <citation type="journal article" date="2011" name="Stand. Genomic Sci.">
        <title>Complete genome sequence of Leadbetterella byssophila type strain (4M15).</title>
        <authorList>
            <person name="Abt B."/>
            <person name="Teshima H."/>
            <person name="Lucas S."/>
            <person name="Lapidus A."/>
            <person name="Del Rio T.G."/>
            <person name="Nolan M."/>
            <person name="Tice H."/>
            <person name="Cheng J.F."/>
            <person name="Pitluck S."/>
            <person name="Liolios K."/>
            <person name="Pagani I."/>
            <person name="Ivanova N."/>
            <person name="Mavromatis K."/>
            <person name="Pati A."/>
            <person name="Tapia R."/>
            <person name="Han C."/>
            <person name="Goodwin L."/>
            <person name="Chen A."/>
            <person name="Palaniappan K."/>
            <person name="Land M."/>
            <person name="Hauser L."/>
            <person name="Chang Y.J."/>
            <person name="Jeffries C.D."/>
            <person name="Rohde M."/>
            <person name="Goker M."/>
            <person name="Tindall B.J."/>
            <person name="Detter J.C."/>
            <person name="Woyke T."/>
            <person name="Bristow J."/>
            <person name="Eisen J.A."/>
            <person name="Markowitz V."/>
            <person name="Hugenholtz P."/>
            <person name="Klenk H.P."/>
            <person name="Kyrpides N.C."/>
        </authorList>
    </citation>
    <scope>NUCLEOTIDE SEQUENCE [LARGE SCALE GENOMIC DNA]</scope>
    <source>
        <strain evidence="3">DSM 17132 / JCM 16389 / KACC 11308 / NBRC 106382 / 4M15</strain>
    </source>
</reference>
<sequence>MKFRILLLFMNFGKFQKIYTLPSTPPSPENVIEEWAILIKKTGGKLKTTCLVQALTLKYLAPEVHLRIGVNNAKGFEAHAWVEYEGKVILGDLPDFGFVPIWEMA</sequence>
<dbReference type="KEGG" id="lby:Lbys_3389"/>
<feature type="domain" description="Microcin J25-processing protein McjB C-terminal" evidence="1">
    <location>
        <begin position="46"/>
        <end position="99"/>
    </location>
</feature>
<dbReference type="AlphaFoldDB" id="E4RXU3"/>